<dbReference type="EC" id="3.4.16.4" evidence="4"/>
<reference evidence="19" key="1">
    <citation type="journal article" date="2021" name="PeerJ">
        <title>Extensive microbial diversity within the chicken gut microbiome revealed by metagenomics and culture.</title>
        <authorList>
            <person name="Gilroy R."/>
            <person name="Ravi A."/>
            <person name="Getino M."/>
            <person name="Pursley I."/>
            <person name="Horton D.L."/>
            <person name="Alikhan N.F."/>
            <person name="Baker D."/>
            <person name="Gharbi K."/>
            <person name="Hall N."/>
            <person name="Watson M."/>
            <person name="Adriaenssens E.M."/>
            <person name="Foster-Nyarko E."/>
            <person name="Jarju S."/>
            <person name="Secka A."/>
            <person name="Antonio M."/>
            <person name="Oren A."/>
            <person name="Chaudhuri R.R."/>
            <person name="La Ragione R."/>
            <person name="Hildebrand F."/>
            <person name="Pallen M.J."/>
        </authorList>
    </citation>
    <scope>NUCLEOTIDE SEQUENCE</scope>
    <source>
        <strain evidence="19">CHK196-7946</strain>
    </source>
</reference>
<evidence type="ECO:0000259" key="17">
    <source>
        <dbReference type="Pfam" id="PF00768"/>
    </source>
</evidence>
<dbReference type="SUPFAM" id="SSF56601">
    <property type="entry name" value="beta-lactamase/transpeptidase-like"/>
    <property type="match status" value="1"/>
</dbReference>
<evidence type="ECO:0000256" key="2">
    <source>
        <dbReference type="ARBA" id="ARBA00004752"/>
    </source>
</evidence>
<dbReference type="InterPro" id="IPR012907">
    <property type="entry name" value="Peptidase_S11_C"/>
</dbReference>
<keyword evidence="7 16" id="KW-0732">Signal</keyword>
<name>A0A9D2Q964_9FIRM</name>
<evidence type="ECO:0000313" key="20">
    <source>
        <dbReference type="Proteomes" id="UP000823902"/>
    </source>
</evidence>
<evidence type="ECO:0000256" key="5">
    <source>
        <dbReference type="ARBA" id="ARBA00022645"/>
    </source>
</evidence>
<evidence type="ECO:0000256" key="3">
    <source>
        <dbReference type="ARBA" id="ARBA00007164"/>
    </source>
</evidence>
<dbReference type="Proteomes" id="UP000823902">
    <property type="component" value="Unassembled WGS sequence"/>
</dbReference>
<evidence type="ECO:0000256" key="6">
    <source>
        <dbReference type="ARBA" id="ARBA00022670"/>
    </source>
</evidence>
<dbReference type="InterPro" id="IPR012338">
    <property type="entry name" value="Beta-lactam/transpept-like"/>
</dbReference>
<dbReference type="GO" id="GO:0006508">
    <property type="term" value="P:proteolysis"/>
    <property type="evidence" value="ECO:0007669"/>
    <property type="project" value="UniProtKB-KW"/>
</dbReference>
<dbReference type="InterPro" id="IPR001967">
    <property type="entry name" value="Peptidase_S11_N"/>
</dbReference>
<accession>A0A9D2Q964</accession>
<comment type="caution">
    <text evidence="19">The sequence shown here is derived from an EMBL/GenBank/DDBJ whole genome shotgun (WGS) entry which is preliminary data.</text>
</comment>
<dbReference type="GO" id="GO:0009002">
    <property type="term" value="F:serine-type D-Ala-D-Ala carboxypeptidase activity"/>
    <property type="evidence" value="ECO:0007669"/>
    <property type="project" value="UniProtKB-EC"/>
</dbReference>
<dbReference type="Gene3D" id="3.40.710.10">
    <property type="entry name" value="DD-peptidase/beta-lactamase superfamily"/>
    <property type="match status" value="1"/>
</dbReference>
<feature type="binding site" evidence="14">
    <location>
        <position position="290"/>
    </location>
    <ligand>
        <name>substrate</name>
    </ligand>
</feature>
<sequence length="459" mass="49578">MRIFVKRCAGIILAAIAALSVLTAVSAVTSAETSCRTAFTSASVTPAAPAIIDSAITGSAITDSAIADSVITDSAITGSAVTDSEMRPSELYARYAVLMDADTGRVLYSKSGDTEAPMASTTKIMTCILALEYGDLSGEASASSNAVSQPEVKLGMREGQRFFLKDLLYSLMLESHNDTAVAIAEQIGGSTEGFADLMNSKAEELGCTSTYFITPNGLDAEDEKGVHHTTARDLARIMKYCITESPAKDQFLEITQTDAYSFSDCDGNRTYTCTNHNAFLKMMDGALTGKTGFTADAGYCYVGALQNDGRTFIVALLACGWPNNKGYKWSDARKLMTYAIENYSYREIDPAFGQDLAALTINVKNGYTGGFPLNAPVKTGLISDGDPVRILLKHDEKIENEVQLMDNICAPLQKGQQIGEITYSVNGSRIVSYPLYAEETVAERNFNVCLYYIRDLFFL</sequence>
<keyword evidence="11" id="KW-0961">Cell wall biogenesis/degradation</keyword>
<evidence type="ECO:0000256" key="11">
    <source>
        <dbReference type="ARBA" id="ARBA00023316"/>
    </source>
</evidence>
<comment type="catalytic activity">
    <reaction evidence="12">
        <text>Preferential cleavage: (Ac)2-L-Lys-D-Ala-|-D-Ala. Also transpeptidation of peptidyl-alanyl moieties that are N-acyl substituents of D-alanine.</text>
        <dbReference type="EC" id="3.4.16.4"/>
    </reaction>
</comment>
<dbReference type="GO" id="GO:0071555">
    <property type="term" value="P:cell wall organization"/>
    <property type="evidence" value="ECO:0007669"/>
    <property type="project" value="UniProtKB-KW"/>
</dbReference>
<organism evidence="19 20">
    <name type="scientific">Candidatus Mediterraneibacter faecavium</name>
    <dbReference type="NCBI Taxonomy" id="2838668"/>
    <lineage>
        <taxon>Bacteria</taxon>
        <taxon>Bacillati</taxon>
        <taxon>Bacillota</taxon>
        <taxon>Clostridia</taxon>
        <taxon>Lachnospirales</taxon>
        <taxon>Lachnospiraceae</taxon>
        <taxon>Mediterraneibacter</taxon>
    </lineage>
</organism>
<dbReference type="SUPFAM" id="SSF69189">
    <property type="entry name" value="Penicillin-binding protein associated domain"/>
    <property type="match status" value="1"/>
</dbReference>
<comment type="similarity">
    <text evidence="3 15">Belongs to the peptidase S11 family.</text>
</comment>
<evidence type="ECO:0000256" key="1">
    <source>
        <dbReference type="ARBA" id="ARBA00003217"/>
    </source>
</evidence>
<evidence type="ECO:0000313" key="19">
    <source>
        <dbReference type="EMBL" id="HJC74258.1"/>
    </source>
</evidence>
<keyword evidence="5 19" id="KW-0121">Carboxypeptidase</keyword>
<evidence type="ECO:0000256" key="15">
    <source>
        <dbReference type="RuleBase" id="RU004016"/>
    </source>
</evidence>
<dbReference type="GO" id="GO:0009252">
    <property type="term" value="P:peptidoglycan biosynthetic process"/>
    <property type="evidence" value="ECO:0007669"/>
    <property type="project" value="UniProtKB-KW"/>
</dbReference>
<evidence type="ECO:0000256" key="8">
    <source>
        <dbReference type="ARBA" id="ARBA00022801"/>
    </source>
</evidence>
<feature type="chain" id="PRO_5038494303" description="serine-type D-Ala-D-Ala carboxypeptidase" evidence="16">
    <location>
        <begin position="27"/>
        <end position="459"/>
    </location>
</feature>
<dbReference type="EMBL" id="DWVY01000021">
    <property type="protein sequence ID" value="HJC74258.1"/>
    <property type="molecule type" value="Genomic_DNA"/>
</dbReference>
<comment type="function">
    <text evidence="1">Removes C-terminal D-alanyl residues from sugar-peptide cell wall precursors.</text>
</comment>
<dbReference type="Pfam" id="PF00768">
    <property type="entry name" value="Peptidase_S11"/>
    <property type="match status" value="1"/>
</dbReference>
<evidence type="ECO:0000256" key="14">
    <source>
        <dbReference type="PIRSR" id="PIRSR618044-2"/>
    </source>
</evidence>
<gene>
    <name evidence="19" type="ORF">H9697_04835</name>
</gene>
<dbReference type="PRINTS" id="PR00725">
    <property type="entry name" value="DADACBPTASE1"/>
</dbReference>
<dbReference type="InterPro" id="IPR015956">
    <property type="entry name" value="Peniciliin-bd_prot_C_sf"/>
</dbReference>
<dbReference type="Gene3D" id="2.60.410.10">
    <property type="entry name" value="D-Ala-D-Ala carboxypeptidase, C-terminal domain"/>
    <property type="match status" value="1"/>
</dbReference>
<dbReference type="Pfam" id="PF07943">
    <property type="entry name" value="PBP5_C"/>
    <property type="match status" value="1"/>
</dbReference>
<protein>
    <recommendedName>
        <fullName evidence="4">serine-type D-Ala-D-Ala carboxypeptidase</fullName>
        <ecNumber evidence="4">3.4.16.4</ecNumber>
    </recommendedName>
</protein>
<keyword evidence="8" id="KW-0378">Hydrolase</keyword>
<proteinExistence type="inferred from homology"/>
<evidence type="ECO:0000256" key="12">
    <source>
        <dbReference type="ARBA" id="ARBA00034000"/>
    </source>
</evidence>
<evidence type="ECO:0000256" key="7">
    <source>
        <dbReference type="ARBA" id="ARBA00022729"/>
    </source>
</evidence>
<feature type="domain" description="Peptidase S11 D-alanyl-D-alanine carboxypeptidase A N-terminal" evidence="17">
    <location>
        <begin position="87"/>
        <end position="315"/>
    </location>
</feature>
<comment type="pathway">
    <text evidence="2">Cell wall biogenesis; peptidoglycan biosynthesis.</text>
</comment>
<feature type="domain" description="Peptidase S11 D-Ala-D-Ala carboxypeptidase A C-terminal" evidence="18">
    <location>
        <begin position="395"/>
        <end position="443"/>
    </location>
</feature>
<keyword evidence="9" id="KW-0133">Cell shape</keyword>
<dbReference type="InterPro" id="IPR037167">
    <property type="entry name" value="Peptidase_S11_C_sf"/>
</dbReference>
<feature type="signal peptide" evidence="16">
    <location>
        <begin position="1"/>
        <end position="26"/>
    </location>
</feature>
<evidence type="ECO:0000256" key="10">
    <source>
        <dbReference type="ARBA" id="ARBA00022984"/>
    </source>
</evidence>
<evidence type="ECO:0000256" key="16">
    <source>
        <dbReference type="SAM" id="SignalP"/>
    </source>
</evidence>
<keyword evidence="6" id="KW-0645">Protease</keyword>
<reference evidence="19" key="2">
    <citation type="submission" date="2021-04" db="EMBL/GenBank/DDBJ databases">
        <authorList>
            <person name="Gilroy R."/>
        </authorList>
    </citation>
    <scope>NUCLEOTIDE SEQUENCE</scope>
    <source>
        <strain evidence="19">CHK196-7946</strain>
    </source>
</reference>
<keyword evidence="10" id="KW-0573">Peptidoglycan synthesis</keyword>
<evidence type="ECO:0000256" key="13">
    <source>
        <dbReference type="PIRSR" id="PIRSR618044-1"/>
    </source>
</evidence>
<evidence type="ECO:0000259" key="18">
    <source>
        <dbReference type="Pfam" id="PF07943"/>
    </source>
</evidence>
<feature type="active site" evidence="13">
    <location>
        <position position="175"/>
    </location>
</feature>
<dbReference type="InterPro" id="IPR018044">
    <property type="entry name" value="Peptidase_S11"/>
</dbReference>
<dbReference type="AlphaFoldDB" id="A0A9D2Q964"/>
<evidence type="ECO:0000256" key="4">
    <source>
        <dbReference type="ARBA" id="ARBA00012448"/>
    </source>
</evidence>
<feature type="active site" description="Acyl-ester intermediate" evidence="13">
    <location>
        <position position="120"/>
    </location>
</feature>
<evidence type="ECO:0000256" key="9">
    <source>
        <dbReference type="ARBA" id="ARBA00022960"/>
    </source>
</evidence>
<dbReference type="PANTHER" id="PTHR21581">
    <property type="entry name" value="D-ALANYL-D-ALANINE CARBOXYPEPTIDASE"/>
    <property type="match status" value="1"/>
</dbReference>
<dbReference type="PANTHER" id="PTHR21581:SF33">
    <property type="entry name" value="D-ALANYL-D-ALANINE CARBOXYPEPTIDASE DACB"/>
    <property type="match status" value="1"/>
</dbReference>
<dbReference type="GO" id="GO:0008360">
    <property type="term" value="P:regulation of cell shape"/>
    <property type="evidence" value="ECO:0007669"/>
    <property type="project" value="UniProtKB-KW"/>
</dbReference>
<feature type="active site" description="Proton acceptor" evidence="13">
    <location>
        <position position="123"/>
    </location>
</feature>